<name>A0AAV6FUJ1_9TELE</name>
<evidence type="ECO:0000256" key="3">
    <source>
        <dbReference type="ARBA" id="ARBA00022692"/>
    </source>
</evidence>
<dbReference type="InterPro" id="IPR051423">
    <property type="entry name" value="CD225/Dispanin"/>
</dbReference>
<evidence type="ECO:0008006" key="9">
    <source>
        <dbReference type="Google" id="ProtNLM"/>
    </source>
</evidence>
<evidence type="ECO:0000313" key="7">
    <source>
        <dbReference type="EMBL" id="KAG5266508.1"/>
    </source>
</evidence>
<dbReference type="GO" id="GO:0016020">
    <property type="term" value="C:membrane"/>
    <property type="evidence" value="ECO:0007669"/>
    <property type="project" value="UniProtKB-SubCell"/>
</dbReference>
<proteinExistence type="inferred from homology"/>
<evidence type="ECO:0000313" key="8">
    <source>
        <dbReference type="Proteomes" id="UP000823561"/>
    </source>
</evidence>
<feature type="transmembrane region" description="Helical" evidence="6">
    <location>
        <begin position="12"/>
        <end position="32"/>
    </location>
</feature>
<dbReference type="InterPro" id="IPR007593">
    <property type="entry name" value="CD225/Dispanin_fam"/>
</dbReference>
<dbReference type="Proteomes" id="UP000823561">
    <property type="component" value="Chromosome 18"/>
</dbReference>
<feature type="transmembrane region" description="Helical" evidence="6">
    <location>
        <begin position="58"/>
        <end position="75"/>
    </location>
</feature>
<evidence type="ECO:0000256" key="6">
    <source>
        <dbReference type="SAM" id="Phobius"/>
    </source>
</evidence>
<keyword evidence="4 6" id="KW-1133">Transmembrane helix</keyword>
<dbReference type="PANTHER" id="PTHR14948">
    <property type="entry name" value="NG5"/>
    <property type="match status" value="1"/>
</dbReference>
<dbReference type="PANTHER" id="PTHR14948:SF25">
    <property type="entry name" value="DUF4190 DOMAIN-CONTAINING PROTEIN"/>
    <property type="match status" value="1"/>
</dbReference>
<evidence type="ECO:0000256" key="5">
    <source>
        <dbReference type="ARBA" id="ARBA00023136"/>
    </source>
</evidence>
<comment type="caution">
    <text evidence="7">The sequence shown here is derived from an EMBL/GenBank/DDBJ whole genome shotgun (WGS) entry which is preliminary data.</text>
</comment>
<comment type="subcellular location">
    <subcellularLocation>
        <location evidence="1">Membrane</location>
    </subcellularLocation>
</comment>
<reference evidence="7" key="1">
    <citation type="submission" date="2020-10" db="EMBL/GenBank/DDBJ databases">
        <title>Chromosome-scale genome assembly of the Allis shad, Alosa alosa.</title>
        <authorList>
            <person name="Margot Z."/>
            <person name="Christophe K."/>
            <person name="Cabau C."/>
            <person name="Louis A."/>
            <person name="Berthelot C."/>
            <person name="Parey E."/>
            <person name="Roest Crollius H."/>
            <person name="Montfort J."/>
            <person name="Robinson-Rechavi M."/>
            <person name="Bucao C."/>
            <person name="Bouchez O."/>
            <person name="Gislard M."/>
            <person name="Lluch J."/>
            <person name="Milhes M."/>
            <person name="Lampietro C."/>
            <person name="Lopez Roques C."/>
            <person name="Donnadieu C."/>
            <person name="Braasch I."/>
            <person name="Desvignes T."/>
            <person name="Postlethwait J."/>
            <person name="Bobe J."/>
            <person name="Guiguen Y."/>
        </authorList>
    </citation>
    <scope>NUCLEOTIDE SEQUENCE</scope>
    <source>
        <strain evidence="7">M-15738</strain>
        <tissue evidence="7">Blood</tissue>
    </source>
</reference>
<keyword evidence="8" id="KW-1185">Reference proteome</keyword>
<dbReference type="Pfam" id="PF04505">
    <property type="entry name" value="CD225"/>
    <property type="match status" value="1"/>
</dbReference>
<keyword evidence="5 6" id="KW-0472">Membrane</keyword>
<accession>A0AAV6FUJ1</accession>
<sequence length="81" mass="8730">MSTPSNEEPSYMGWSIFTTICCCLPLGIAAIYKSNQVTAANAGGDMEKARHSSRAARNFNIAGLIFGLICLIYIIQKIANS</sequence>
<evidence type="ECO:0000256" key="4">
    <source>
        <dbReference type="ARBA" id="ARBA00022989"/>
    </source>
</evidence>
<evidence type="ECO:0000256" key="2">
    <source>
        <dbReference type="ARBA" id="ARBA00006843"/>
    </source>
</evidence>
<gene>
    <name evidence="7" type="ORF">AALO_G00232870</name>
</gene>
<keyword evidence="3 6" id="KW-0812">Transmembrane</keyword>
<dbReference type="AlphaFoldDB" id="A0AAV6FUJ1"/>
<comment type="similarity">
    <text evidence="2">Belongs to the CD225/Dispanin family.</text>
</comment>
<organism evidence="7 8">
    <name type="scientific">Alosa alosa</name>
    <name type="common">allis shad</name>
    <dbReference type="NCBI Taxonomy" id="278164"/>
    <lineage>
        <taxon>Eukaryota</taxon>
        <taxon>Metazoa</taxon>
        <taxon>Chordata</taxon>
        <taxon>Craniata</taxon>
        <taxon>Vertebrata</taxon>
        <taxon>Euteleostomi</taxon>
        <taxon>Actinopterygii</taxon>
        <taxon>Neopterygii</taxon>
        <taxon>Teleostei</taxon>
        <taxon>Clupei</taxon>
        <taxon>Clupeiformes</taxon>
        <taxon>Clupeoidei</taxon>
        <taxon>Clupeidae</taxon>
        <taxon>Alosa</taxon>
    </lineage>
</organism>
<evidence type="ECO:0000256" key="1">
    <source>
        <dbReference type="ARBA" id="ARBA00004370"/>
    </source>
</evidence>
<dbReference type="EMBL" id="JADWDJ010000018">
    <property type="protein sequence ID" value="KAG5266508.1"/>
    <property type="molecule type" value="Genomic_DNA"/>
</dbReference>
<protein>
    <recommendedName>
        <fullName evidence="9">Interferon-induced transmembrane protein</fullName>
    </recommendedName>
</protein>